<keyword evidence="2" id="KW-1133">Transmembrane helix</keyword>
<keyword evidence="2" id="KW-0812">Transmembrane</keyword>
<feature type="compositionally biased region" description="Polar residues" evidence="1">
    <location>
        <begin position="1"/>
        <end position="16"/>
    </location>
</feature>
<sequence>MPTTAQKQKTKLSPGQPTYRAPATKDLVQVKMGPNLGQRDRSVPYKRPFVLAVLSTLAFYLSVIALLAGIIAFFLATKELQHRTAYVIAGLLIACAFTWLFAYLMRRRATCPLCKCTPLLDNLALKHEKSFKAWPMNYGHTAVLNIVFTQRWRCMYCGTPFDITKTKLREPMSRSKPKKKRSSSRKRR</sequence>
<dbReference type="AlphaFoldDB" id="A0AAT9FPX0"/>
<feature type="region of interest" description="Disordered" evidence="1">
    <location>
        <begin position="168"/>
        <end position="188"/>
    </location>
</feature>
<feature type="compositionally biased region" description="Basic residues" evidence="1">
    <location>
        <begin position="175"/>
        <end position="188"/>
    </location>
</feature>
<keyword evidence="2" id="KW-0472">Membrane</keyword>
<evidence type="ECO:0000313" key="3">
    <source>
        <dbReference type="EMBL" id="BDS08197.1"/>
    </source>
</evidence>
<feature type="transmembrane region" description="Helical" evidence="2">
    <location>
        <begin position="86"/>
        <end position="105"/>
    </location>
</feature>
<evidence type="ECO:0000256" key="2">
    <source>
        <dbReference type="SAM" id="Phobius"/>
    </source>
</evidence>
<name>A0AAT9FPX0_9BACT</name>
<organism evidence="3">
    <name type="scientific">Oceaniferula spumae</name>
    <dbReference type="NCBI Taxonomy" id="2979115"/>
    <lineage>
        <taxon>Bacteria</taxon>
        <taxon>Pseudomonadati</taxon>
        <taxon>Verrucomicrobiota</taxon>
        <taxon>Verrucomicrobiia</taxon>
        <taxon>Verrucomicrobiales</taxon>
        <taxon>Verrucomicrobiaceae</taxon>
        <taxon>Oceaniferula</taxon>
    </lineage>
</organism>
<reference evidence="3" key="1">
    <citation type="submission" date="2024-07" db="EMBL/GenBank/DDBJ databases">
        <title>Complete genome sequence of Verrucomicrobiaceae bacterium NT6N.</title>
        <authorList>
            <person name="Huang C."/>
            <person name="Takami H."/>
            <person name="Hamasaki K."/>
        </authorList>
    </citation>
    <scope>NUCLEOTIDE SEQUENCE</scope>
    <source>
        <strain evidence="3">NT6N</strain>
    </source>
</reference>
<dbReference type="EMBL" id="AP026866">
    <property type="protein sequence ID" value="BDS08197.1"/>
    <property type="molecule type" value="Genomic_DNA"/>
</dbReference>
<evidence type="ECO:0000256" key="1">
    <source>
        <dbReference type="SAM" id="MobiDB-lite"/>
    </source>
</evidence>
<dbReference type="KEGG" id="osu:NT6N_32370"/>
<gene>
    <name evidence="3" type="ORF">NT6N_32370</name>
</gene>
<proteinExistence type="predicted"/>
<feature type="transmembrane region" description="Helical" evidence="2">
    <location>
        <begin position="49"/>
        <end position="74"/>
    </location>
</feature>
<protein>
    <submittedName>
        <fullName evidence="3">Uncharacterized protein</fullName>
    </submittedName>
</protein>
<accession>A0AAT9FPX0</accession>
<feature type="region of interest" description="Disordered" evidence="1">
    <location>
        <begin position="1"/>
        <end position="20"/>
    </location>
</feature>